<protein>
    <recommendedName>
        <fullName evidence="7">Myb-like domain-containing protein</fullName>
    </recommendedName>
</protein>
<dbReference type="FunFam" id="1.10.10.60:FF:000154">
    <property type="entry name" value="Transcription factor SRM1"/>
    <property type="match status" value="1"/>
</dbReference>
<dbReference type="GO" id="GO:0005634">
    <property type="term" value="C:nucleus"/>
    <property type="evidence" value="ECO:0007669"/>
    <property type="project" value="UniProtKB-SubCell"/>
</dbReference>
<dbReference type="InterPro" id="IPR044636">
    <property type="entry name" value="RADIALIS-like"/>
</dbReference>
<gene>
    <name evidence="5" type="ORF">VNO77_18168</name>
</gene>
<name>A0AAN9LL13_CANGL</name>
<dbReference type="AlphaFoldDB" id="A0AAN9LL13"/>
<dbReference type="InterPro" id="IPR009057">
    <property type="entry name" value="Homeodomain-like_sf"/>
</dbReference>
<evidence type="ECO:0000256" key="4">
    <source>
        <dbReference type="ARBA" id="ARBA00023242"/>
    </source>
</evidence>
<evidence type="ECO:0008006" key="7">
    <source>
        <dbReference type="Google" id="ProtNLM"/>
    </source>
</evidence>
<proteinExistence type="predicted"/>
<evidence type="ECO:0000313" key="5">
    <source>
        <dbReference type="EMBL" id="KAK7337586.1"/>
    </source>
</evidence>
<reference evidence="5 6" key="1">
    <citation type="submission" date="2024-01" db="EMBL/GenBank/DDBJ databases">
        <title>The genomes of 5 underutilized Papilionoideae crops provide insights into root nodulation and disease resistanc.</title>
        <authorList>
            <person name="Jiang F."/>
        </authorList>
    </citation>
    <scope>NUCLEOTIDE SEQUENCE [LARGE SCALE GENOMIC DNA]</scope>
    <source>
        <strain evidence="5">LVBAO_FW01</strain>
        <tissue evidence="5">Leaves</tissue>
    </source>
</reference>
<keyword evidence="3" id="KW-0804">Transcription</keyword>
<dbReference type="Proteomes" id="UP001367508">
    <property type="component" value="Unassembled WGS sequence"/>
</dbReference>
<evidence type="ECO:0000256" key="3">
    <source>
        <dbReference type="ARBA" id="ARBA00023163"/>
    </source>
</evidence>
<dbReference type="SUPFAM" id="SSF46689">
    <property type="entry name" value="Homeodomain-like"/>
    <property type="match status" value="1"/>
</dbReference>
<organism evidence="5 6">
    <name type="scientific">Canavalia gladiata</name>
    <name type="common">Sword bean</name>
    <name type="synonym">Dolichos gladiatus</name>
    <dbReference type="NCBI Taxonomy" id="3824"/>
    <lineage>
        <taxon>Eukaryota</taxon>
        <taxon>Viridiplantae</taxon>
        <taxon>Streptophyta</taxon>
        <taxon>Embryophyta</taxon>
        <taxon>Tracheophyta</taxon>
        <taxon>Spermatophyta</taxon>
        <taxon>Magnoliopsida</taxon>
        <taxon>eudicotyledons</taxon>
        <taxon>Gunneridae</taxon>
        <taxon>Pentapetalae</taxon>
        <taxon>rosids</taxon>
        <taxon>fabids</taxon>
        <taxon>Fabales</taxon>
        <taxon>Fabaceae</taxon>
        <taxon>Papilionoideae</taxon>
        <taxon>50 kb inversion clade</taxon>
        <taxon>NPAAA clade</taxon>
        <taxon>indigoferoid/millettioid clade</taxon>
        <taxon>Phaseoleae</taxon>
        <taxon>Canavalia</taxon>
    </lineage>
</organism>
<comment type="caution">
    <text evidence="5">The sequence shown here is derived from an EMBL/GenBank/DDBJ whole genome shotgun (WGS) entry which is preliminary data.</text>
</comment>
<keyword evidence="2" id="KW-0805">Transcription regulation</keyword>
<sequence>MYEISNFLHISILGSDPVILGEASNHAESFRKTKRHLIVIPFLARTSSISSNYPEESRGSEASDMDDFDKSLCGWSWEENKLFELALALVDEQHPERWEEVASMVGGQKSAGDVHQHYVILLEEIHVIESGKLDHKLGEVMPVVLVECKESIGLSDNYTAIETWLRILAWHTAVRKLKIWKMNCPVHML</sequence>
<evidence type="ECO:0000256" key="1">
    <source>
        <dbReference type="ARBA" id="ARBA00004123"/>
    </source>
</evidence>
<keyword evidence="6" id="KW-1185">Reference proteome</keyword>
<accession>A0AAN9LL13</accession>
<evidence type="ECO:0000313" key="6">
    <source>
        <dbReference type="Proteomes" id="UP001367508"/>
    </source>
</evidence>
<dbReference type="GO" id="GO:0003700">
    <property type="term" value="F:DNA-binding transcription factor activity"/>
    <property type="evidence" value="ECO:0007669"/>
    <property type="project" value="InterPro"/>
</dbReference>
<keyword evidence="4" id="KW-0539">Nucleus</keyword>
<dbReference type="PANTHER" id="PTHR43952:SF45">
    <property type="entry name" value="PROTEIN RADIALIS-LIKE 4"/>
    <property type="match status" value="1"/>
</dbReference>
<comment type="subcellular location">
    <subcellularLocation>
        <location evidence="1">Nucleus</location>
    </subcellularLocation>
</comment>
<dbReference type="PANTHER" id="PTHR43952">
    <property type="entry name" value="MYB FAMILY TRANSCRIPTION FACTOR-RELATED"/>
    <property type="match status" value="1"/>
</dbReference>
<dbReference type="Gene3D" id="1.10.10.60">
    <property type="entry name" value="Homeodomain-like"/>
    <property type="match status" value="1"/>
</dbReference>
<dbReference type="EMBL" id="JAYMYQ010000004">
    <property type="protein sequence ID" value="KAK7337586.1"/>
    <property type="molecule type" value="Genomic_DNA"/>
</dbReference>
<evidence type="ECO:0000256" key="2">
    <source>
        <dbReference type="ARBA" id="ARBA00023015"/>
    </source>
</evidence>